<gene>
    <name evidence="1" type="ORF">AMECASPLE_002732</name>
</gene>
<organism evidence="1 2">
    <name type="scientific">Ameca splendens</name>
    <dbReference type="NCBI Taxonomy" id="208324"/>
    <lineage>
        <taxon>Eukaryota</taxon>
        <taxon>Metazoa</taxon>
        <taxon>Chordata</taxon>
        <taxon>Craniata</taxon>
        <taxon>Vertebrata</taxon>
        <taxon>Euteleostomi</taxon>
        <taxon>Actinopterygii</taxon>
        <taxon>Neopterygii</taxon>
        <taxon>Teleostei</taxon>
        <taxon>Neoteleostei</taxon>
        <taxon>Acanthomorphata</taxon>
        <taxon>Ovalentaria</taxon>
        <taxon>Atherinomorphae</taxon>
        <taxon>Cyprinodontiformes</taxon>
        <taxon>Goodeidae</taxon>
        <taxon>Ameca</taxon>
    </lineage>
</organism>
<reference evidence="1 2" key="1">
    <citation type="submission" date="2021-06" db="EMBL/GenBank/DDBJ databases">
        <authorList>
            <person name="Palmer J.M."/>
        </authorList>
    </citation>
    <scope>NUCLEOTIDE SEQUENCE [LARGE SCALE GENOMIC DNA]</scope>
    <source>
        <strain evidence="1 2">AS_MEX2019</strain>
        <tissue evidence="1">Muscle</tissue>
    </source>
</reference>
<name>A0ABV0ZI45_9TELE</name>
<proteinExistence type="predicted"/>
<comment type="caution">
    <text evidence="1">The sequence shown here is derived from an EMBL/GenBank/DDBJ whole genome shotgun (WGS) entry which is preliminary data.</text>
</comment>
<sequence>MPSLLDSEFGRLTGEKAELFLRKWEANIIPKLKAVAAMEPRLCTLLKGIEDMTEDEACYTTLVLLTHLLPPVGVSRSAKKTITNLLDFVPPGTRIASLCSDSSASSTTHQPQLICIGDLRSLKQYVIVAKNDKVTIPLDDGLTCAVDKLFKLYWVCNLSYPPQLCPVFTFFEYIYDLPFSTQRKAKVLELIAQLKACK</sequence>
<accession>A0ABV0ZI45</accession>
<evidence type="ECO:0000313" key="1">
    <source>
        <dbReference type="EMBL" id="MEQ2305903.1"/>
    </source>
</evidence>
<dbReference type="EMBL" id="JAHRIP010065934">
    <property type="protein sequence ID" value="MEQ2305903.1"/>
    <property type="molecule type" value="Genomic_DNA"/>
</dbReference>
<evidence type="ECO:0000313" key="2">
    <source>
        <dbReference type="Proteomes" id="UP001469553"/>
    </source>
</evidence>
<dbReference type="Proteomes" id="UP001469553">
    <property type="component" value="Unassembled WGS sequence"/>
</dbReference>
<protein>
    <submittedName>
        <fullName evidence="1">Uncharacterized protein</fullName>
    </submittedName>
</protein>
<keyword evidence="2" id="KW-1185">Reference proteome</keyword>